<evidence type="ECO:0000259" key="7">
    <source>
        <dbReference type="PROSITE" id="PS50885"/>
    </source>
</evidence>
<evidence type="ECO:0000313" key="8">
    <source>
        <dbReference type="EMBL" id="SHE69555.1"/>
    </source>
</evidence>
<organism evidence="8 9">
    <name type="scientific">Clostridium fallax</name>
    <dbReference type="NCBI Taxonomy" id="1533"/>
    <lineage>
        <taxon>Bacteria</taxon>
        <taxon>Bacillati</taxon>
        <taxon>Bacillota</taxon>
        <taxon>Clostridia</taxon>
        <taxon>Eubacteriales</taxon>
        <taxon>Clostridiaceae</taxon>
        <taxon>Clostridium</taxon>
    </lineage>
</organism>
<evidence type="ECO:0000256" key="5">
    <source>
        <dbReference type="SAM" id="Phobius"/>
    </source>
</evidence>
<dbReference type="InterPro" id="IPR003660">
    <property type="entry name" value="HAMP_dom"/>
</dbReference>
<dbReference type="AlphaFoldDB" id="A0A1M4VKZ2"/>
<dbReference type="InterPro" id="IPR004089">
    <property type="entry name" value="MCPsignal_dom"/>
</dbReference>
<comment type="similarity">
    <text evidence="2">Belongs to the methyl-accepting chemotaxis (MCP) protein family.</text>
</comment>
<keyword evidence="1 3" id="KW-0807">Transducer</keyword>
<feature type="coiled-coil region" evidence="4">
    <location>
        <begin position="349"/>
        <end position="408"/>
    </location>
</feature>
<dbReference type="SMART" id="SM00304">
    <property type="entry name" value="HAMP"/>
    <property type="match status" value="2"/>
</dbReference>
<dbReference type="GO" id="GO:0007165">
    <property type="term" value="P:signal transduction"/>
    <property type="evidence" value="ECO:0007669"/>
    <property type="project" value="UniProtKB-KW"/>
</dbReference>
<reference evidence="8 9" key="1">
    <citation type="submission" date="2016-11" db="EMBL/GenBank/DDBJ databases">
        <authorList>
            <person name="Jaros S."/>
            <person name="Januszkiewicz K."/>
            <person name="Wedrychowicz H."/>
        </authorList>
    </citation>
    <scope>NUCLEOTIDE SEQUENCE [LARGE SCALE GENOMIC DNA]</scope>
    <source>
        <strain evidence="8 9">DSM 2631</strain>
    </source>
</reference>
<name>A0A1M4VKZ2_9CLOT</name>
<dbReference type="GO" id="GO:0016020">
    <property type="term" value="C:membrane"/>
    <property type="evidence" value="ECO:0007669"/>
    <property type="project" value="InterPro"/>
</dbReference>
<keyword evidence="5" id="KW-0812">Transmembrane</keyword>
<proteinExistence type="inferred from homology"/>
<dbReference type="Gene3D" id="6.10.340.10">
    <property type="match status" value="1"/>
</dbReference>
<keyword evidence="5" id="KW-1133">Transmembrane helix</keyword>
<dbReference type="Gene3D" id="1.10.287.950">
    <property type="entry name" value="Methyl-accepting chemotaxis protein"/>
    <property type="match status" value="1"/>
</dbReference>
<feature type="transmembrane region" description="Helical" evidence="5">
    <location>
        <begin position="12"/>
        <end position="32"/>
    </location>
</feature>
<evidence type="ECO:0000256" key="1">
    <source>
        <dbReference type="ARBA" id="ARBA00023224"/>
    </source>
</evidence>
<dbReference type="PANTHER" id="PTHR32089:SF112">
    <property type="entry name" value="LYSOZYME-LIKE PROTEIN-RELATED"/>
    <property type="match status" value="1"/>
</dbReference>
<dbReference type="STRING" id="1533.SAMN05443638_10829"/>
<feature type="domain" description="Methyl-accepting transducer" evidence="6">
    <location>
        <begin position="376"/>
        <end position="620"/>
    </location>
</feature>
<feature type="domain" description="HAMP" evidence="7">
    <location>
        <begin position="312"/>
        <end position="364"/>
    </location>
</feature>
<dbReference type="Pfam" id="PF00672">
    <property type="entry name" value="HAMP"/>
    <property type="match status" value="1"/>
</dbReference>
<gene>
    <name evidence="8" type="ORF">SAMN05443638_10829</name>
</gene>
<dbReference type="Gene3D" id="3.30.450.20">
    <property type="entry name" value="PAS domain"/>
    <property type="match status" value="1"/>
</dbReference>
<dbReference type="Proteomes" id="UP000184035">
    <property type="component" value="Unassembled WGS sequence"/>
</dbReference>
<dbReference type="Pfam" id="PF00015">
    <property type="entry name" value="MCPsignal"/>
    <property type="match status" value="1"/>
</dbReference>
<dbReference type="SMART" id="SM00283">
    <property type="entry name" value="MA"/>
    <property type="match status" value="1"/>
</dbReference>
<dbReference type="PROSITE" id="PS50111">
    <property type="entry name" value="CHEMOTAXIS_TRANSDUC_2"/>
    <property type="match status" value="1"/>
</dbReference>
<dbReference type="EMBL" id="FQVM01000008">
    <property type="protein sequence ID" value="SHE69555.1"/>
    <property type="molecule type" value="Genomic_DNA"/>
</dbReference>
<evidence type="ECO:0000256" key="3">
    <source>
        <dbReference type="PROSITE-ProRule" id="PRU00284"/>
    </source>
</evidence>
<dbReference type="OrthoDB" id="9814363at2"/>
<keyword evidence="4" id="KW-0175">Coiled coil</keyword>
<feature type="transmembrane region" description="Helical" evidence="5">
    <location>
        <begin position="292"/>
        <end position="315"/>
    </location>
</feature>
<dbReference type="RefSeq" id="WP_072894688.1">
    <property type="nucleotide sequence ID" value="NZ_FQVM01000008.1"/>
</dbReference>
<evidence type="ECO:0000256" key="4">
    <source>
        <dbReference type="SAM" id="Coils"/>
    </source>
</evidence>
<dbReference type="PROSITE" id="PS50885">
    <property type="entry name" value="HAMP"/>
    <property type="match status" value="1"/>
</dbReference>
<dbReference type="PANTHER" id="PTHR32089">
    <property type="entry name" value="METHYL-ACCEPTING CHEMOTAXIS PROTEIN MCPB"/>
    <property type="match status" value="1"/>
</dbReference>
<dbReference type="SUPFAM" id="SSF58104">
    <property type="entry name" value="Methyl-accepting chemotaxis protein (MCP) signaling domain"/>
    <property type="match status" value="1"/>
</dbReference>
<evidence type="ECO:0000256" key="2">
    <source>
        <dbReference type="ARBA" id="ARBA00029447"/>
    </source>
</evidence>
<accession>A0A1M4VKZ2</accession>
<sequence>MSKFNKKLSTSIMVKVISLVILITVSMVLVAYQTSKRTLKNTTVKSIEDITSQTARIVDARLNQYISLQNFMVSEYENQNLSIDELLDKLTEENKNTDFKDLLIIDKNWLIHFQGGSTYQIEKKDQKNNIGYLEKAFQGIPQASNIVLNTTRGELVFSVAVPIKENGTVNSVLVSNISINNINNIIQSSNLRDSISLYAFDKLGYAISDKDENIVKNRTNFFNEDGKNVYEKKLISIYKKMLDSESGVEEYKDKDNKEYICYTKTKNADWVIVAQYNERVALSGAYQIKNELIIITIIAIILSIIITLFVAKTIVKPINDIKKYSKRLSNYDLSNKIITKRKDEIGDTINSLNEASNRVKEIIDSVKEKCDLNIENSNESLLFLENIVEKINILMENFEEMNSLMEQNTASFEEINASTALVKEDIEGAKEKVDKGLKSIEEISLKANETTESTIKAGNYISDKYTKNKIALNRAIEEAEKVKEINIIANTILDIANNTNLLALNASIEAARAGEHGKGFSVVAEEIRMLSERSSESVTTIKNMVSTVIEGVGKLNLCAKELIETMEETVIKDYKNMIDISKDYKEETESIKYTIKEFDYLTSNILNSMNEVTETMNSIADLSNNISAQTTDSVENLSDIYNKVNELNTMNRNNKEGLEELKEKTDLFK</sequence>
<keyword evidence="9" id="KW-1185">Reference proteome</keyword>
<evidence type="ECO:0000259" key="6">
    <source>
        <dbReference type="PROSITE" id="PS50111"/>
    </source>
</evidence>
<dbReference type="CDD" id="cd06225">
    <property type="entry name" value="HAMP"/>
    <property type="match status" value="1"/>
</dbReference>
<keyword evidence="5" id="KW-0472">Membrane</keyword>
<evidence type="ECO:0000313" key="9">
    <source>
        <dbReference type="Proteomes" id="UP000184035"/>
    </source>
</evidence>
<protein>
    <submittedName>
        <fullName evidence="8">Methyl-accepting chemotaxis sensory transducer with Cache sensor</fullName>
    </submittedName>
</protein>